<dbReference type="Proteomes" id="UP000762676">
    <property type="component" value="Unassembled WGS sequence"/>
</dbReference>
<evidence type="ECO:0000313" key="2">
    <source>
        <dbReference type="EMBL" id="GFS12840.1"/>
    </source>
</evidence>
<dbReference type="EMBL" id="BMAT01002739">
    <property type="protein sequence ID" value="GFS12840.1"/>
    <property type="molecule type" value="Genomic_DNA"/>
</dbReference>
<keyword evidence="3" id="KW-1185">Reference proteome</keyword>
<evidence type="ECO:0000313" key="3">
    <source>
        <dbReference type="Proteomes" id="UP000762676"/>
    </source>
</evidence>
<keyword evidence="1" id="KW-1133">Transmembrane helix</keyword>
<reference evidence="2 3" key="1">
    <citation type="journal article" date="2021" name="Elife">
        <title>Chloroplast acquisition without the gene transfer in kleptoplastic sea slugs, Plakobranchus ocellatus.</title>
        <authorList>
            <person name="Maeda T."/>
            <person name="Takahashi S."/>
            <person name="Yoshida T."/>
            <person name="Shimamura S."/>
            <person name="Takaki Y."/>
            <person name="Nagai Y."/>
            <person name="Toyoda A."/>
            <person name="Suzuki Y."/>
            <person name="Arimoto A."/>
            <person name="Ishii H."/>
            <person name="Satoh N."/>
            <person name="Nishiyama T."/>
            <person name="Hasebe M."/>
            <person name="Maruyama T."/>
            <person name="Minagawa J."/>
            <person name="Obokata J."/>
            <person name="Shigenobu S."/>
        </authorList>
    </citation>
    <scope>NUCLEOTIDE SEQUENCE [LARGE SCALE GENOMIC DNA]</scope>
</reference>
<feature type="transmembrane region" description="Helical" evidence="1">
    <location>
        <begin position="66"/>
        <end position="89"/>
    </location>
</feature>
<proteinExistence type="predicted"/>
<keyword evidence="1" id="KW-0812">Transmembrane</keyword>
<comment type="caution">
    <text evidence="2">The sequence shown here is derived from an EMBL/GenBank/DDBJ whole genome shotgun (WGS) entry which is preliminary data.</text>
</comment>
<gene>
    <name evidence="2" type="ORF">ElyMa_001382000</name>
</gene>
<organism evidence="2 3">
    <name type="scientific">Elysia marginata</name>
    <dbReference type="NCBI Taxonomy" id="1093978"/>
    <lineage>
        <taxon>Eukaryota</taxon>
        <taxon>Metazoa</taxon>
        <taxon>Spiralia</taxon>
        <taxon>Lophotrochozoa</taxon>
        <taxon>Mollusca</taxon>
        <taxon>Gastropoda</taxon>
        <taxon>Heterobranchia</taxon>
        <taxon>Euthyneura</taxon>
        <taxon>Panpulmonata</taxon>
        <taxon>Sacoglossa</taxon>
        <taxon>Placobranchoidea</taxon>
        <taxon>Plakobranchidae</taxon>
        <taxon>Elysia</taxon>
    </lineage>
</organism>
<evidence type="ECO:0000256" key="1">
    <source>
        <dbReference type="SAM" id="Phobius"/>
    </source>
</evidence>
<name>A0AAV4IRU0_9GAST</name>
<sequence length="142" mass="14741">MAPGDDKTQKQLMGLCRAMSIIRLSGRGESECTKAAAAVVVDVVDDDDDDAVVALVVLTAAEATTAVVVEVVVEVVVVVLVVSASVFALRQRRLQKRASSFCNDLAFSLPKSARIQECSTSSGIRDREAAAAAAAATDANSS</sequence>
<keyword evidence="1" id="KW-0472">Membrane</keyword>
<dbReference type="AlphaFoldDB" id="A0AAV4IRU0"/>
<accession>A0AAV4IRU0</accession>
<protein>
    <submittedName>
        <fullName evidence="2">Uncharacterized protein</fullName>
    </submittedName>
</protein>